<reference evidence="2" key="1">
    <citation type="journal article" date="2020" name="Nat. Commun.">
        <title>Large-scale genome sequencing of mycorrhizal fungi provides insights into the early evolution of symbiotic traits.</title>
        <authorList>
            <person name="Miyauchi S."/>
            <person name="Kiss E."/>
            <person name="Kuo A."/>
            <person name="Drula E."/>
            <person name="Kohler A."/>
            <person name="Sanchez-Garcia M."/>
            <person name="Morin E."/>
            <person name="Andreopoulos B."/>
            <person name="Barry K.W."/>
            <person name="Bonito G."/>
            <person name="Buee M."/>
            <person name="Carver A."/>
            <person name="Chen C."/>
            <person name="Cichocki N."/>
            <person name="Clum A."/>
            <person name="Culley D."/>
            <person name="Crous P.W."/>
            <person name="Fauchery L."/>
            <person name="Girlanda M."/>
            <person name="Hayes R.D."/>
            <person name="Keri Z."/>
            <person name="LaButti K."/>
            <person name="Lipzen A."/>
            <person name="Lombard V."/>
            <person name="Magnuson J."/>
            <person name="Maillard F."/>
            <person name="Murat C."/>
            <person name="Nolan M."/>
            <person name="Ohm R.A."/>
            <person name="Pangilinan J."/>
            <person name="Pereira M.F."/>
            <person name="Perotto S."/>
            <person name="Peter M."/>
            <person name="Pfister S."/>
            <person name="Riley R."/>
            <person name="Sitrit Y."/>
            <person name="Stielow J.B."/>
            <person name="Szollosi G."/>
            <person name="Zifcakova L."/>
            <person name="Stursova M."/>
            <person name="Spatafora J.W."/>
            <person name="Tedersoo L."/>
            <person name="Vaario L.M."/>
            <person name="Yamada A."/>
            <person name="Yan M."/>
            <person name="Wang P."/>
            <person name="Xu J."/>
            <person name="Bruns T."/>
            <person name="Baldrian P."/>
            <person name="Vilgalys R."/>
            <person name="Dunand C."/>
            <person name="Henrissat B."/>
            <person name="Grigoriev I.V."/>
            <person name="Hibbett D."/>
            <person name="Nagy L.G."/>
            <person name="Martin F.M."/>
        </authorList>
    </citation>
    <scope>NUCLEOTIDE SEQUENCE</scope>
    <source>
        <strain evidence="2">UP504</strain>
    </source>
</reference>
<dbReference type="AlphaFoldDB" id="A0A9P6AW40"/>
<sequence length="267" mass="27980">MVDSLRAAEVSPAAQPDGTKSTSSALDGTATGPEIFPPTDTAALEENVQTSNPTASRRAESPPPTSTVTIVTVPPVPPTLPSATIPQDDSDTDIFAGAGDYEGLDLDDEDEGAGDPPVGGTLSGEDVRLGLVRPRWFGEDGDEALPNVNSIPAIAMPRSKSPSPGPSRPQAAKQADDAEDRDSSSQTVRLQPLATSALPSIKDLLEIDKAAEVHEKKKARREKNKAKSGGGNGEPVEPKKAKLGSEAKLNRDYQQYTSYVEKKAKGS</sequence>
<evidence type="ECO:0000313" key="2">
    <source>
        <dbReference type="EMBL" id="KAF9512894.1"/>
    </source>
</evidence>
<name>A0A9P6AW40_9AGAM</name>
<gene>
    <name evidence="2" type="ORF">BS47DRAFT_1022328</name>
</gene>
<evidence type="ECO:0000256" key="1">
    <source>
        <dbReference type="SAM" id="MobiDB-lite"/>
    </source>
</evidence>
<dbReference type="Proteomes" id="UP000886523">
    <property type="component" value="Unassembled WGS sequence"/>
</dbReference>
<organism evidence="2 3">
    <name type="scientific">Hydnum rufescens UP504</name>
    <dbReference type="NCBI Taxonomy" id="1448309"/>
    <lineage>
        <taxon>Eukaryota</taxon>
        <taxon>Fungi</taxon>
        <taxon>Dikarya</taxon>
        <taxon>Basidiomycota</taxon>
        <taxon>Agaricomycotina</taxon>
        <taxon>Agaricomycetes</taxon>
        <taxon>Cantharellales</taxon>
        <taxon>Hydnaceae</taxon>
        <taxon>Hydnum</taxon>
    </lineage>
</organism>
<protein>
    <submittedName>
        <fullName evidence="2">Uncharacterized protein</fullName>
    </submittedName>
</protein>
<dbReference type="OrthoDB" id="3366823at2759"/>
<dbReference type="EMBL" id="MU128980">
    <property type="protein sequence ID" value="KAF9512894.1"/>
    <property type="molecule type" value="Genomic_DNA"/>
</dbReference>
<accession>A0A9P6AW40</accession>
<feature type="compositionally biased region" description="Acidic residues" evidence="1">
    <location>
        <begin position="102"/>
        <end position="113"/>
    </location>
</feature>
<feature type="compositionally biased region" description="Basic and acidic residues" evidence="1">
    <location>
        <begin position="203"/>
        <end position="215"/>
    </location>
</feature>
<comment type="caution">
    <text evidence="2">The sequence shown here is derived from an EMBL/GenBank/DDBJ whole genome shotgun (WGS) entry which is preliminary data.</text>
</comment>
<feature type="compositionally biased region" description="Basic residues" evidence="1">
    <location>
        <begin position="216"/>
        <end position="226"/>
    </location>
</feature>
<evidence type="ECO:0000313" key="3">
    <source>
        <dbReference type="Proteomes" id="UP000886523"/>
    </source>
</evidence>
<keyword evidence="3" id="KW-1185">Reference proteome</keyword>
<feature type="region of interest" description="Disordered" evidence="1">
    <location>
        <begin position="1"/>
        <end position="267"/>
    </location>
</feature>
<feature type="compositionally biased region" description="Basic and acidic residues" evidence="1">
    <location>
        <begin position="236"/>
        <end position="251"/>
    </location>
</feature>
<proteinExistence type="predicted"/>
<feature type="compositionally biased region" description="Polar residues" evidence="1">
    <location>
        <begin position="184"/>
        <end position="198"/>
    </location>
</feature>